<dbReference type="AlphaFoldDB" id="A0A6G1I938"/>
<sequence length="547" mass="61288">MKRSTKRKYSDFTIGSNPRQYNILSIPLADVDYRPSFLNGQPDGPYTVREVPRSKSKQWGPPDVAAIRANTERHLIHNNEALLRTHHPSLAFRNKVYIITERSGSRRFWAVDESDEPCALKVAGTDVHIIPGSHLVTDSPFYFPLHDIEPIEDPLSGPLNPRRFFGHEDLEIIRDTFPAAVGAQVYISGYVVILYSSKKVLFREVNNRGVCPFIGQLRVRYSVADFKPAPHKANSPAAVGLRLSYNDYSEDPNGKETKLITVPSHAYAKTAGEKDTLHRAVIDHMNRLKKKFSKIANRDLPQGPPTSSVGKKVDIRCKGGKRVDVAGGAGKPKININIGKPSVKMGRIDETFDKNLNLLRPFPFSYEHDISVVKGDDLPKLYLPTGAITSLRPWAPNYSTVLDGAPCFLANMNVHPEMRSFDKPEQAIAEGTCYIWDRETHIQSASLLWRTEDSPRGCEDNSPSVLCCSQEGTAFTYAVLFKNYVTGTIHKRESEPRTLKTRLCRFFKRKTAGGAIQGGFLLPDFIRETKIDCQTAPRKFAPLQVPT</sequence>
<dbReference type="OrthoDB" id="3009558at2759"/>
<evidence type="ECO:0000256" key="1">
    <source>
        <dbReference type="SAM" id="MobiDB-lite"/>
    </source>
</evidence>
<name>A0A6G1I938_9PEZI</name>
<protein>
    <submittedName>
        <fullName evidence="2">Uncharacterized protein</fullName>
    </submittedName>
</protein>
<dbReference type="EMBL" id="ML996688">
    <property type="protein sequence ID" value="KAF2404818.1"/>
    <property type="molecule type" value="Genomic_DNA"/>
</dbReference>
<evidence type="ECO:0000313" key="3">
    <source>
        <dbReference type="Proteomes" id="UP000799640"/>
    </source>
</evidence>
<keyword evidence="3" id="KW-1185">Reference proteome</keyword>
<evidence type="ECO:0000313" key="2">
    <source>
        <dbReference type="EMBL" id="KAF2404818.1"/>
    </source>
</evidence>
<reference evidence="2" key="1">
    <citation type="journal article" date="2020" name="Stud. Mycol.">
        <title>101 Dothideomycetes genomes: a test case for predicting lifestyles and emergence of pathogens.</title>
        <authorList>
            <person name="Haridas S."/>
            <person name="Albert R."/>
            <person name="Binder M."/>
            <person name="Bloem J."/>
            <person name="Labutti K."/>
            <person name="Salamov A."/>
            <person name="Andreopoulos B."/>
            <person name="Baker S."/>
            <person name="Barry K."/>
            <person name="Bills G."/>
            <person name="Bluhm B."/>
            <person name="Cannon C."/>
            <person name="Castanera R."/>
            <person name="Culley D."/>
            <person name="Daum C."/>
            <person name="Ezra D."/>
            <person name="Gonzalez J."/>
            <person name="Henrissat B."/>
            <person name="Kuo A."/>
            <person name="Liang C."/>
            <person name="Lipzen A."/>
            <person name="Lutzoni F."/>
            <person name="Magnuson J."/>
            <person name="Mondo S."/>
            <person name="Nolan M."/>
            <person name="Ohm R."/>
            <person name="Pangilinan J."/>
            <person name="Park H.-J."/>
            <person name="Ramirez L."/>
            <person name="Alfaro M."/>
            <person name="Sun H."/>
            <person name="Tritt A."/>
            <person name="Yoshinaga Y."/>
            <person name="Zwiers L.-H."/>
            <person name="Turgeon B."/>
            <person name="Goodwin S."/>
            <person name="Spatafora J."/>
            <person name="Crous P."/>
            <person name="Grigoriev I."/>
        </authorList>
    </citation>
    <scope>NUCLEOTIDE SEQUENCE</scope>
    <source>
        <strain evidence="2">CBS 262.69</strain>
    </source>
</reference>
<proteinExistence type="predicted"/>
<organism evidence="2 3">
    <name type="scientific">Trichodelitschia bisporula</name>
    <dbReference type="NCBI Taxonomy" id="703511"/>
    <lineage>
        <taxon>Eukaryota</taxon>
        <taxon>Fungi</taxon>
        <taxon>Dikarya</taxon>
        <taxon>Ascomycota</taxon>
        <taxon>Pezizomycotina</taxon>
        <taxon>Dothideomycetes</taxon>
        <taxon>Dothideomycetes incertae sedis</taxon>
        <taxon>Phaeotrichales</taxon>
        <taxon>Phaeotrichaceae</taxon>
        <taxon>Trichodelitschia</taxon>
    </lineage>
</organism>
<feature type="region of interest" description="Disordered" evidence="1">
    <location>
        <begin position="42"/>
        <end position="61"/>
    </location>
</feature>
<dbReference type="Proteomes" id="UP000799640">
    <property type="component" value="Unassembled WGS sequence"/>
</dbReference>
<accession>A0A6G1I938</accession>
<gene>
    <name evidence="2" type="ORF">EJ06DRAFT_553639</name>
</gene>